<name>A0A9P3M205_9FUNG</name>
<accession>A0A9P3M205</accession>
<proteinExistence type="predicted"/>
<evidence type="ECO:0000313" key="1">
    <source>
        <dbReference type="EMBL" id="GJJ79151.1"/>
    </source>
</evidence>
<evidence type="ECO:0000313" key="2">
    <source>
        <dbReference type="Proteomes" id="UP000827284"/>
    </source>
</evidence>
<gene>
    <name evidence="1" type="ORF">EMPS_11510</name>
</gene>
<keyword evidence="2" id="KW-1185">Reference proteome</keyword>
<dbReference type="Proteomes" id="UP000827284">
    <property type="component" value="Unassembled WGS sequence"/>
</dbReference>
<organism evidence="1 2">
    <name type="scientific">Entomortierella parvispora</name>
    <dbReference type="NCBI Taxonomy" id="205924"/>
    <lineage>
        <taxon>Eukaryota</taxon>
        <taxon>Fungi</taxon>
        <taxon>Fungi incertae sedis</taxon>
        <taxon>Mucoromycota</taxon>
        <taxon>Mortierellomycotina</taxon>
        <taxon>Mortierellomycetes</taxon>
        <taxon>Mortierellales</taxon>
        <taxon>Mortierellaceae</taxon>
        <taxon>Entomortierella</taxon>
    </lineage>
</organism>
<dbReference type="EMBL" id="BQFW01000015">
    <property type="protein sequence ID" value="GJJ79151.1"/>
    <property type="molecule type" value="Genomic_DNA"/>
</dbReference>
<dbReference type="AlphaFoldDB" id="A0A9P3M205"/>
<protein>
    <submittedName>
        <fullName evidence="1">Uncharacterized protein</fullName>
    </submittedName>
</protein>
<reference evidence="1" key="1">
    <citation type="submission" date="2021-11" db="EMBL/GenBank/DDBJ databases">
        <authorList>
            <person name="Herlambang A."/>
            <person name="Guo Y."/>
            <person name="Takashima Y."/>
            <person name="Nishizawa T."/>
        </authorList>
    </citation>
    <scope>NUCLEOTIDE SEQUENCE</scope>
    <source>
        <strain evidence="1">E1425</strain>
    </source>
</reference>
<reference evidence="1" key="2">
    <citation type="journal article" date="2022" name="Microbiol. Resour. Announc.">
        <title>Whole-Genome Sequence of Entomortierella parvispora E1425, a Mucoromycotan Fungus Associated with Burkholderiaceae-Related Endosymbiotic Bacteria.</title>
        <authorList>
            <person name="Herlambang A."/>
            <person name="Guo Y."/>
            <person name="Takashima Y."/>
            <person name="Narisawa K."/>
            <person name="Ohta H."/>
            <person name="Nishizawa T."/>
        </authorList>
    </citation>
    <scope>NUCLEOTIDE SEQUENCE</scope>
    <source>
        <strain evidence="1">E1425</strain>
    </source>
</reference>
<sequence>MPDPSTSRVYNRSRDPVLLKSIYKFRPLVQVLHLEFFAGAYLQHFVDSPLYKTPFAQPYNPQASDPKCSPPKGLVSLRIMTGLSQDGSYLTAHDAICSTESILTLVRWNRWLTVLQLPSSLLLSEQGVTKFMDILLGATQLQDPEGGVLKSDIARSRPWSRTLSSMQAAAAVATSPLCLQNLESLTIGAEGLKPRSLPYERIRITRFVQACCARLPRLHELHLLFIIAYRAQREDRRGELPVLEAELASLDLSSTSKGATASENPFALLPSPTIRILTLPRGLGEANSYLGNDLVECTIQNWVKNLDELSVPGYVPEWKDNLTALIKWHHPFLARLDLD</sequence>
<comment type="caution">
    <text evidence="1">The sequence shown here is derived from an EMBL/GenBank/DDBJ whole genome shotgun (WGS) entry which is preliminary data.</text>
</comment>